<accession>A0A2W4ZYB0</accession>
<dbReference type="EMBL" id="QFNK01000064">
    <property type="protein sequence ID" value="PZO87300.1"/>
    <property type="molecule type" value="Genomic_DNA"/>
</dbReference>
<keyword evidence="4 7" id="KW-0067">ATP-binding</keyword>
<dbReference type="InterPro" id="IPR000924">
    <property type="entry name" value="Glu/Gln-tRNA-synth"/>
</dbReference>
<dbReference type="Gene3D" id="3.40.50.620">
    <property type="entry name" value="HUPs"/>
    <property type="match status" value="1"/>
</dbReference>
<feature type="domain" description="Aminoacyl-tRNA synthetase class I anticodon-binding" evidence="9">
    <location>
        <begin position="383"/>
        <end position="448"/>
    </location>
</feature>
<organism evidence="10 11">
    <name type="scientific">Micavibrio aeruginosavorus</name>
    <dbReference type="NCBI Taxonomy" id="349221"/>
    <lineage>
        <taxon>Bacteria</taxon>
        <taxon>Pseudomonadati</taxon>
        <taxon>Bdellovibrionota</taxon>
        <taxon>Bdellovibrionia</taxon>
        <taxon>Bdellovibrionales</taxon>
        <taxon>Pseudobdellovibrionaceae</taxon>
        <taxon>Micavibrio</taxon>
    </lineage>
</organism>
<dbReference type="GO" id="GO:0005737">
    <property type="term" value="C:cytoplasm"/>
    <property type="evidence" value="ECO:0007669"/>
    <property type="project" value="UniProtKB-SubCell"/>
</dbReference>
<evidence type="ECO:0000313" key="10">
    <source>
        <dbReference type="EMBL" id="PZO87300.1"/>
    </source>
</evidence>
<dbReference type="PANTHER" id="PTHR43311:SF2">
    <property type="entry name" value="GLUTAMATE--TRNA LIGASE, MITOCHONDRIAL-RELATED"/>
    <property type="match status" value="1"/>
</dbReference>
<keyword evidence="6 7" id="KW-0030">Aminoacyl-tRNA synthetase</keyword>
<comment type="caution">
    <text evidence="7">Lacks conserved residue(s) required for the propagation of feature annotation.</text>
</comment>
<evidence type="ECO:0000256" key="3">
    <source>
        <dbReference type="ARBA" id="ARBA00022741"/>
    </source>
</evidence>
<evidence type="ECO:0000256" key="7">
    <source>
        <dbReference type="HAMAP-Rule" id="MF_00022"/>
    </source>
</evidence>
<dbReference type="SUPFAM" id="SSF52374">
    <property type="entry name" value="Nucleotidylyl transferase"/>
    <property type="match status" value="1"/>
</dbReference>
<reference evidence="10 11" key="1">
    <citation type="submission" date="2017-08" db="EMBL/GenBank/DDBJ databases">
        <title>Infants hospitalized years apart are colonized by the same room-sourced microbial strains.</title>
        <authorList>
            <person name="Brooks B."/>
            <person name="Olm M.R."/>
            <person name="Firek B.A."/>
            <person name="Baker R."/>
            <person name="Thomas B.C."/>
            <person name="Morowitz M.J."/>
            <person name="Banfield J.F."/>
        </authorList>
    </citation>
    <scope>NUCLEOTIDE SEQUENCE [LARGE SCALE GENOMIC DNA]</scope>
    <source>
        <strain evidence="10">S2_018_000_R2_104</strain>
    </source>
</reference>
<keyword evidence="3 7" id="KW-0547">Nucleotide-binding</keyword>
<evidence type="ECO:0000256" key="4">
    <source>
        <dbReference type="ARBA" id="ARBA00022840"/>
    </source>
</evidence>
<dbReference type="AlphaFoldDB" id="A0A2W4ZYB0"/>
<evidence type="ECO:0000256" key="5">
    <source>
        <dbReference type="ARBA" id="ARBA00022917"/>
    </source>
</evidence>
<dbReference type="Pfam" id="PF19269">
    <property type="entry name" value="Anticodon_2"/>
    <property type="match status" value="1"/>
</dbReference>
<dbReference type="GO" id="GO:0005524">
    <property type="term" value="F:ATP binding"/>
    <property type="evidence" value="ECO:0007669"/>
    <property type="project" value="UniProtKB-UniRule"/>
</dbReference>
<feature type="binding site" evidence="7">
    <location>
        <position position="248"/>
    </location>
    <ligand>
        <name>ATP</name>
        <dbReference type="ChEBI" id="CHEBI:30616"/>
    </ligand>
</feature>
<dbReference type="PRINTS" id="PR00987">
    <property type="entry name" value="TRNASYNTHGLU"/>
</dbReference>
<comment type="function">
    <text evidence="7">Catalyzes the attachment of glutamate to tRNA(Glu) in a two-step reaction: glutamate is first activated by ATP to form Glu-AMP and then transferred to the acceptor end of tRNA(Glu).</text>
</comment>
<dbReference type="SUPFAM" id="SSF48163">
    <property type="entry name" value="An anticodon-binding domain of class I aminoacyl-tRNA synthetases"/>
    <property type="match status" value="1"/>
</dbReference>
<dbReference type="InterPro" id="IPR020058">
    <property type="entry name" value="Glu/Gln-tRNA-synth_Ib_cat-dom"/>
</dbReference>
<dbReference type="Pfam" id="PF00749">
    <property type="entry name" value="tRNA-synt_1c"/>
    <property type="match status" value="1"/>
</dbReference>
<keyword evidence="5 7" id="KW-0648">Protein biosynthesis</keyword>
<evidence type="ECO:0000313" key="11">
    <source>
        <dbReference type="Proteomes" id="UP000249557"/>
    </source>
</evidence>
<gene>
    <name evidence="7" type="primary">gltX</name>
    <name evidence="10" type="ORF">DI626_04335</name>
</gene>
<dbReference type="InterPro" id="IPR001412">
    <property type="entry name" value="aa-tRNA-synth_I_CS"/>
</dbReference>
<evidence type="ECO:0000259" key="9">
    <source>
        <dbReference type="Pfam" id="PF19269"/>
    </source>
</evidence>
<dbReference type="GO" id="GO:0006424">
    <property type="term" value="P:glutamyl-tRNA aminoacylation"/>
    <property type="evidence" value="ECO:0007669"/>
    <property type="project" value="UniProtKB-UniRule"/>
</dbReference>
<dbReference type="Proteomes" id="UP000249557">
    <property type="component" value="Unassembled WGS sequence"/>
</dbReference>
<evidence type="ECO:0000256" key="1">
    <source>
        <dbReference type="ARBA" id="ARBA00007894"/>
    </source>
</evidence>
<dbReference type="EC" id="6.1.1.17" evidence="7"/>
<dbReference type="InterPro" id="IPR049940">
    <property type="entry name" value="GluQ/Sye"/>
</dbReference>
<dbReference type="InterPro" id="IPR008925">
    <property type="entry name" value="aa_tRNA-synth_I_cd-bd_sf"/>
</dbReference>
<keyword evidence="2 7" id="KW-0436">Ligase</keyword>
<comment type="catalytic activity">
    <reaction evidence="7">
        <text>tRNA(Glu) + L-glutamate + ATP = L-glutamyl-tRNA(Glu) + AMP + diphosphate</text>
        <dbReference type="Rhea" id="RHEA:23540"/>
        <dbReference type="Rhea" id="RHEA-COMP:9663"/>
        <dbReference type="Rhea" id="RHEA-COMP:9680"/>
        <dbReference type="ChEBI" id="CHEBI:29985"/>
        <dbReference type="ChEBI" id="CHEBI:30616"/>
        <dbReference type="ChEBI" id="CHEBI:33019"/>
        <dbReference type="ChEBI" id="CHEBI:78442"/>
        <dbReference type="ChEBI" id="CHEBI:78520"/>
        <dbReference type="ChEBI" id="CHEBI:456215"/>
        <dbReference type="EC" id="6.1.1.17"/>
    </reaction>
</comment>
<dbReference type="InterPro" id="IPR004527">
    <property type="entry name" value="Glu-tRNA-ligase_bac/mito"/>
</dbReference>
<protein>
    <recommendedName>
        <fullName evidence="7">Glutamate--tRNA ligase</fullName>
        <ecNumber evidence="7">6.1.1.17</ecNumber>
    </recommendedName>
    <alternativeName>
        <fullName evidence="7">Glutamyl-tRNA synthetase</fullName>
        <shortName evidence="7">GluRS</shortName>
    </alternativeName>
</protein>
<evidence type="ECO:0000256" key="2">
    <source>
        <dbReference type="ARBA" id="ARBA00022598"/>
    </source>
</evidence>
<comment type="subunit">
    <text evidence="7">Monomer.</text>
</comment>
<proteinExistence type="inferred from homology"/>
<dbReference type="PROSITE" id="PS00178">
    <property type="entry name" value="AA_TRNA_LIGASE_I"/>
    <property type="match status" value="1"/>
</dbReference>
<dbReference type="InterPro" id="IPR020751">
    <property type="entry name" value="aa-tRNA-synth_I_codon-bd_sub2"/>
</dbReference>
<feature type="domain" description="Glutamyl/glutaminyl-tRNA synthetase class Ib catalytic" evidence="8">
    <location>
        <begin position="3"/>
        <end position="312"/>
    </location>
</feature>
<dbReference type="InterPro" id="IPR014729">
    <property type="entry name" value="Rossmann-like_a/b/a_fold"/>
</dbReference>
<dbReference type="GO" id="GO:0004818">
    <property type="term" value="F:glutamate-tRNA ligase activity"/>
    <property type="evidence" value="ECO:0007669"/>
    <property type="project" value="UniProtKB-UniRule"/>
</dbReference>
<dbReference type="NCBIfam" id="TIGR00464">
    <property type="entry name" value="gltX_bact"/>
    <property type="match status" value="1"/>
</dbReference>
<comment type="similarity">
    <text evidence="1 7">Belongs to the class-I aminoacyl-tRNA synthetase family. Glutamate--tRNA ligase type 1 subfamily.</text>
</comment>
<dbReference type="InterPro" id="IPR045462">
    <property type="entry name" value="aa-tRNA-synth_I_cd-bd"/>
</dbReference>
<evidence type="ECO:0000259" key="8">
    <source>
        <dbReference type="Pfam" id="PF00749"/>
    </source>
</evidence>
<comment type="subcellular location">
    <subcellularLocation>
        <location evidence="7">Cytoplasm</location>
    </subcellularLocation>
</comment>
<feature type="short sequence motif" description="'KMSKS' region" evidence="7">
    <location>
        <begin position="245"/>
        <end position="249"/>
    </location>
</feature>
<name>A0A2W4ZYB0_9BACT</name>
<dbReference type="GO" id="GO:0000049">
    <property type="term" value="F:tRNA binding"/>
    <property type="evidence" value="ECO:0007669"/>
    <property type="project" value="InterPro"/>
</dbReference>
<dbReference type="HAMAP" id="MF_00022">
    <property type="entry name" value="Glu_tRNA_synth_type1"/>
    <property type="match status" value="1"/>
</dbReference>
<dbReference type="Gene3D" id="1.10.10.350">
    <property type="match status" value="1"/>
</dbReference>
<dbReference type="PANTHER" id="PTHR43311">
    <property type="entry name" value="GLUTAMATE--TRNA LIGASE"/>
    <property type="match status" value="1"/>
</dbReference>
<keyword evidence="7" id="KW-0963">Cytoplasm</keyword>
<evidence type="ECO:0000256" key="6">
    <source>
        <dbReference type="ARBA" id="ARBA00023146"/>
    </source>
</evidence>
<sequence>MSVRVRFAPSPTGFLHVGNARTAIVTWLFCRANKGHFLLRIDDTDTERSTLEYEAAIKDGMAWMGLTWDDSFNQKNRNDRYAVVIEKLKADGRIYACYETPEELGLKRKTQLSRGVPPIYDRAALKLSDEQKAAFEAQGRKPHWRFMLRDGATEWKDLVRGDVCFKEREMSDPVVIREDGRPLYHLCSVIDDYDTDITHIVRGEDHVSNTACHIQMFEAISKVEGRNYQPQFAHLPLISDAEGGKLSKRLGSLSVKGVKEEEGLEPMALVSLMARLGSSDPIEPFTSLEPLMEGFSLDKFSRNTPKFDVEELFRLNAKILHVTPFANVSERLKAMGLGSIDEAFWNAVRPNLTKLADIKEWWDVTNNPVTAEIADPAFTAAAAEVLPPAPWNETTFNTWINSVKEKTGKKGKELFMPIRIALTGMEHGPELPVLLPLLGPDKVKDRLLKKAA</sequence>
<comment type="caution">
    <text evidence="10">The sequence shown here is derived from an EMBL/GenBank/DDBJ whole genome shotgun (WGS) entry which is preliminary data.</text>
</comment>
<feature type="short sequence motif" description="'HIGH' region" evidence="7">
    <location>
        <begin position="9"/>
        <end position="19"/>
    </location>
</feature>